<keyword evidence="8" id="KW-0067">ATP-binding</keyword>
<evidence type="ECO:0000259" key="13">
    <source>
        <dbReference type="Pfam" id="PF12627"/>
    </source>
</evidence>
<evidence type="ECO:0000256" key="4">
    <source>
        <dbReference type="ARBA" id="ARBA00022695"/>
    </source>
</evidence>
<dbReference type="InterPro" id="IPR032828">
    <property type="entry name" value="PolyA_RNA-bd"/>
</dbReference>
<evidence type="ECO:0000256" key="6">
    <source>
        <dbReference type="ARBA" id="ARBA00022741"/>
    </source>
</evidence>
<dbReference type="Pfam" id="PF01743">
    <property type="entry name" value="PolyA_pol"/>
    <property type="match status" value="1"/>
</dbReference>
<reference evidence="14 15" key="1">
    <citation type="submission" date="2016-02" db="EMBL/GenBank/DDBJ databases">
        <title>Anaerosporomusa subterraneum gen. nov., sp. nov., a spore-forming obligate anaerobe isolated from saprolite.</title>
        <authorList>
            <person name="Choi J.K."/>
            <person name="Shah M."/>
            <person name="Yee N."/>
        </authorList>
    </citation>
    <scope>NUCLEOTIDE SEQUENCE [LARGE SCALE GENOMIC DNA]</scope>
    <source>
        <strain evidence="14 15">RU4</strain>
    </source>
</reference>
<dbReference type="Gene3D" id="1.10.3090.10">
    <property type="entry name" value="cca-adding enzyme, domain 2"/>
    <property type="match status" value="1"/>
</dbReference>
<dbReference type="EMBL" id="LSGP01000023">
    <property type="protein sequence ID" value="KYZ75545.1"/>
    <property type="molecule type" value="Genomic_DNA"/>
</dbReference>
<dbReference type="GO" id="GO:0005524">
    <property type="term" value="F:ATP binding"/>
    <property type="evidence" value="ECO:0007669"/>
    <property type="project" value="UniProtKB-KW"/>
</dbReference>
<accession>A0A154BNT6</accession>
<feature type="domain" description="tRNA nucleotidyltransferase/poly(A) polymerase RNA and SrmB- binding" evidence="13">
    <location>
        <begin position="170"/>
        <end position="231"/>
    </location>
</feature>
<dbReference type="Gene3D" id="3.30.460.10">
    <property type="entry name" value="Beta Polymerase, domain 2"/>
    <property type="match status" value="1"/>
</dbReference>
<dbReference type="GO" id="GO:0003723">
    <property type="term" value="F:RNA binding"/>
    <property type="evidence" value="ECO:0007669"/>
    <property type="project" value="UniProtKB-KW"/>
</dbReference>
<keyword evidence="7" id="KW-0692">RNA repair</keyword>
<evidence type="ECO:0000256" key="10">
    <source>
        <dbReference type="ARBA" id="ARBA00022884"/>
    </source>
</evidence>
<dbReference type="GO" id="GO:0042245">
    <property type="term" value="P:RNA repair"/>
    <property type="evidence" value="ECO:0007669"/>
    <property type="project" value="UniProtKB-KW"/>
</dbReference>
<keyword evidence="2 11" id="KW-0808">Transferase</keyword>
<evidence type="ECO:0000256" key="2">
    <source>
        <dbReference type="ARBA" id="ARBA00022679"/>
    </source>
</evidence>
<evidence type="ECO:0000256" key="9">
    <source>
        <dbReference type="ARBA" id="ARBA00022842"/>
    </source>
</evidence>
<dbReference type="AlphaFoldDB" id="A0A154BNT6"/>
<dbReference type="Proteomes" id="UP000076268">
    <property type="component" value="Unassembled WGS sequence"/>
</dbReference>
<sequence length="380" mass="41862">MSTSVLTEKGFAEIIAKNGGRVFRVGGCVRDSFMGVTPKDIDFSIVGMVKKDFKILFPEAEECGKSFSVFCLAIDGIKREVAFARTERKVGSGYKGIKVSTKPKITIEEDLYRRDTTVNSIALDSLTGEIIDPFHGRKDIEAKVLRATSQHFSNDPMRAVLLAGQSARFGFAIDRDTLPLMIAAAEELAHEPVDRMVAELGRVLSEAQEPGRFFKVLAKTNLLRVTFKEISDLSEGELRRVIDGLDSVAKATQNSKLRFAAFGLVLGEESLILWSNRMTLPGDWLDAAVAVSQIIGFLETPTPEKIVDTINKLRRGSLTIEEFDIIAKAAGLKIPKLGPLKAVMGLPKGEVVPKTLKGKEIGEWLREKNVKAVSKQLHFR</sequence>
<organism evidence="14 15">
    <name type="scientific">Anaerosporomusa subterranea</name>
    <dbReference type="NCBI Taxonomy" id="1794912"/>
    <lineage>
        <taxon>Bacteria</taxon>
        <taxon>Bacillati</taxon>
        <taxon>Bacillota</taxon>
        <taxon>Negativicutes</taxon>
        <taxon>Acetonemataceae</taxon>
        <taxon>Anaerosporomusa</taxon>
    </lineage>
</organism>
<keyword evidence="15" id="KW-1185">Reference proteome</keyword>
<gene>
    <name evidence="14" type="ORF">AXX12_12600</name>
</gene>
<dbReference type="GO" id="GO:0016779">
    <property type="term" value="F:nucleotidyltransferase activity"/>
    <property type="evidence" value="ECO:0007669"/>
    <property type="project" value="UniProtKB-KW"/>
</dbReference>
<name>A0A154BNT6_ANASB</name>
<feature type="domain" description="Poly A polymerase head" evidence="12">
    <location>
        <begin position="24"/>
        <end position="146"/>
    </location>
</feature>
<dbReference type="GO" id="GO:0008033">
    <property type="term" value="P:tRNA processing"/>
    <property type="evidence" value="ECO:0007669"/>
    <property type="project" value="UniProtKB-KW"/>
</dbReference>
<keyword evidence="6" id="KW-0547">Nucleotide-binding</keyword>
<keyword evidence="3" id="KW-0819">tRNA processing</keyword>
<dbReference type="STRING" id="1794912.AXX12_12600"/>
<keyword evidence="9" id="KW-0460">Magnesium</keyword>
<comment type="caution">
    <text evidence="14">The sequence shown here is derived from an EMBL/GenBank/DDBJ whole genome shotgun (WGS) entry which is preliminary data.</text>
</comment>
<keyword evidence="5" id="KW-0479">Metal-binding</keyword>
<proteinExistence type="inferred from homology"/>
<dbReference type="GO" id="GO:0046872">
    <property type="term" value="F:metal ion binding"/>
    <property type="evidence" value="ECO:0007669"/>
    <property type="project" value="UniProtKB-KW"/>
</dbReference>
<evidence type="ECO:0000313" key="15">
    <source>
        <dbReference type="Proteomes" id="UP000076268"/>
    </source>
</evidence>
<evidence type="ECO:0000256" key="5">
    <source>
        <dbReference type="ARBA" id="ARBA00022723"/>
    </source>
</evidence>
<dbReference type="InterPro" id="IPR002646">
    <property type="entry name" value="PolA_pol_head_dom"/>
</dbReference>
<dbReference type="CDD" id="cd05398">
    <property type="entry name" value="NT_ClassII-CCAase"/>
    <property type="match status" value="1"/>
</dbReference>
<keyword evidence="10 11" id="KW-0694">RNA-binding</keyword>
<dbReference type="SUPFAM" id="SSF81891">
    <property type="entry name" value="Poly A polymerase C-terminal region-like"/>
    <property type="match status" value="1"/>
</dbReference>
<dbReference type="Pfam" id="PF12627">
    <property type="entry name" value="PolyA_pol_RNAbd"/>
    <property type="match status" value="1"/>
</dbReference>
<keyword evidence="4 14" id="KW-0548">Nucleotidyltransferase</keyword>
<evidence type="ECO:0000256" key="1">
    <source>
        <dbReference type="ARBA" id="ARBA00001946"/>
    </source>
</evidence>
<evidence type="ECO:0000256" key="7">
    <source>
        <dbReference type="ARBA" id="ARBA00022800"/>
    </source>
</evidence>
<dbReference type="SUPFAM" id="SSF81301">
    <property type="entry name" value="Nucleotidyltransferase"/>
    <property type="match status" value="1"/>
</dbReference>
<dbReference type="InterPro" id="IPR050124">
    <property type="entry name" value="tRNA_CCA-adding_enzyme"/>
</dbReference>
<comment type="cofactor">
    <cofactor evidence="1">
        <name>Mg(2+)</name>
        <dbReference type="ChEBI" id="CHEBI:18420"/>
    </cofactor>
</comment>
<protein>
    <submittedName>
        <fullName evidence="14">Polynucleotide adenylyltransferase</fullName>
    </submittedName>
</protein>
<dbReference type="PANTHER" id="PTHR47545">
    <property type="entry name" value="MULTIFUNCTIONAL CCA PROTEIN"/>
    <property type="match status" value="1"/>
</dbReference>
<comment type="similarity">
    <text evidence="11">Belongs to the tRNA nucleotidyltransferase/poly(A) polymerase family.</text>
</comment>
<evidence type="ECO:0000256" key="11">
    <source>
        <dbReference type="RuleBase" id="RU003953"/>
    </source>
</evidence>
<dbReference type="RefSeq" id="WP_066244257.1">
    <property type="nucleotide sequence ID" value="NZ_LSGP01000023.1"/>
</dbReference>
<dbReference type="PANTHER" id="PTHR47545:SF1">
    <property type="entry name" value="MULTIFUNCTIONAL CCA PROTEIN"/>
    <property type="match status" value="1"/>
</dbReference>
<dbReference type="OrthoDB" id="9805698at2"/>
<evidence type="ECO:0000259" key="12">
    <source>
        <dbReference type="Pfam" id="PF01743"/>
    </source>
</evidence>
<evidence type="ECO:0000256" key="3">
    <source>
        <dbReference type="ARBA" id="ARBA00022694"/>
    </source>
</evidence>
<evidence type="ECO:0000256" key="8">
    <source>
        <dbReference type="ARBA" id="ARBA00022840"/>
    </source>
</evidence>
<evidence type="ECO:0000313" key="14">
    <source>
        <dbReference type="EMBL" id="KYZ75545.1"/>
    </source>
</evidence>
<dbReference type="InterPro" id="IPR043519">
    <property type="entry name" value="NT_sf"/>
</dbReference>